<dbReference type="PANTHER" id="PTHR11918:SF45">
    <property type="entry name" value="THREONYLCARBAMOYLADENOSINE TRNA METHYLTHIOTRANSFERASE"/>
    <property type="match status" value="1"/>
</dbReference>
<dbReference type="CDD" id="cd01335">
    <property type="entry name" value="Radical_SAM"/>
    <property type="match status" value="1"/>
</dbReference>
<dbReference type="InterPro" id="IPR034557">
    <property type="entry name" value="ThrcA_tRNA_MEthiotransferase"/>
</dbReference>
<dbReference type="SFLD" id="SFLDG01082">
    <property type="entry name" value="B12-binding_domain_containing"/>
    <property type="match status" value="1"/>
</dbReference>
<evidence type="ECO:0000259" key="13">
    <source>
        <dbReference type="PROSITE" id="PS51918"/>
    </source>
</evidence>
<evidence type="ECO:0000259" key="12">
    <source>
        <dbReference type="PROSITE" id="PS51449"/>
    </source>
</evidence>
<name>A0ABV8GT38_9BACI</name>
<gene>
    <name evidence="14" type="primary">mtaB</name>
    <name evidence="14" type="ORF">ACFOUV_02815</name>
</gene>
<dbReference type="InterPro" id="IPR006467">
    <property type="entry name" value="MiaB-like_bact"/>
</dbReference>
<evidence type="ECO:0000256" key="4">
    <source>
        <dbReference type="ARBA" id="ARBA00022485"/>
    </source>
</evidence>
<comment type="function">
    <text evidence="2">Catalyzes the methylthiolation of N6-threonylcarbamoyladenosine (t(6)A), leading to the formation of 2-methylthio-N6-threonylcarbamoyladenosine (ms(2)t(6)A) at position 37 in tRNAs that read codons beginning with adenine.</text>
</comment>
<dbReference type="Pfam" id="PF01938">
    <property type="entry name" value="TRAM"/>
    <property type="match status" value="1"/>
</dbReference>
<keyword evidence="8" id="KW-0408">Iron</keyword>
<proteinExistence type="predicted"/>
<accession>A0ABV8GT38</accession>
<evidence type="ECO:0000256" key="2">
    <source>
        <dbReference type="ARBA" id="ARBA00002399"/>
    </source>
</evidence>
<dbReference type="InterPro" id="IPR002792">
    <property type="entry name" value="TRAM_dom"/>
</dbReference>
<dbReference type="SUPFAM" id="SSF102114">
    <property type="entry name" value="Radical SAM enzymes"/>
    <property type="match status" value="1"/>
</dbReference>
<dbReference type="Gene3D" id="3.40.50.12160">
    <property type="entry name" value="Methylthiotransferase, N-terminal domain"/>
    <property type="match status" value="1"/>
</dbReference>
<dbReference type="SFLD" id="SFLDG01061">
    <property type="entry name" value="methylthiotransferase"/>
    <property type="match status" value="1"/>
</dbReference>
<dbReference type="InterPro" id="IPR020612">
    <property type="entry name" value="Methylthiotransferase_CS"/>
</dbReference>
<evidence type="ECO:0000256" key="11">
    <source>
        <dbReference type="ARBA" id="ARBA00051661"/>
    </source>
</evidence>
<evidence type="ECO:0000256" key="9">
    <source>
        <dbReference type="ARBA" id="ARBA00023014"/>
    </source>
</evidence>
<dbReference type="InterPro" id="IPR013848">
    <property type="entry name" value="Methylthiotransferase_N"/>
</dbReference>
<evidence type="ECO:0000256" key="3">
    <source>
        <dbReference type="ARBA" id="ARBA00013273"/>
    </source>
</evidence>
<dbReference type="PROSITE" id="PS01278">
    <property type="entry name" value="MTTASE_RADICAL"/>
    <property type="match status" value="1"/>
</dbReference>
<keyword evidence="9" id="KW-0411">Iron-sulfur</keyword>
<dbReference type="SFLD" id="SFLDF00295">
    <property type="entry name" value="threonylcarbamoyladenosine_tRN"/>
    <property type="match status" value="1"/>
</dbReference>
<evidence type="ECO:0000313" key="15">
    <source>
        <dbReference type="Proteomes" id="UP001595772"/>
    </source>
</evidence>
<keyword evidence="15" id="KW-1185">Reference proteome</keyword>
<dbReference type="Proteomes" id="UP001595772">
    <property type="component" value="Unassembled WGS sequence"/>
</dbReference>
<evidence type="ECO:0000313" key="14">
    <source>
        <dbReference type="EMBL" id="MFC4022748.1"/>
    </source>
</evidence>
<dbReference type="RefSeq" id="WP_379495247.1">
    <property type="nucleotide sequence ID" value="NZ_JBHSAO010000001.1"/>
</dbReference>
<dbReference type="NCBIfam" id="TIGR01579">
    <property type="entry name" value="MiaB-like-C"/>
    <property type="match status" value="1"/>
</dbReference>
<dbReference type="EMBL" id="JBHSAO010000001">
    <property type="protein sequence ID" value="MFC4022748.1"/>
    <property type="molecule type" value="Genomic_DNA"/>
</dbReference>
<keyword evidence="4" id="KW-0004">4Fe-4S</keyword>
<dbReference type="PROSITE" id="PS51449">
    <property type="entry name" value="MTTASE_N"/>
    <property type="match status" value="1"/>
</dbReference>
<evidence type="ECO:0000256" key="10">
    <source>
        <dbReference type="ARBA" id="ARBA00031213"/>
    </source>
</evidence>
<dbReference type="InterPro" id="IPR006638">
    <property type="entry name" value="Elp3/MiaA/NifB-like_rSAM"/>
</dbReference>
<dbReference type="NCBIfam" id="TIGR00089">
    <property type="entry name" value="MiaB/RimO family radical SAM methylthiotransferase"/>
    <property type="match status" value="1"/>
</dbReference>
<dbReference type="SFLD" id="SFLDS00029">
    <property type="entry name" value="Radical_SAM"/>
    <property type="match status" value="1"/>
</dbReference>
<keyword evidence="5" id="KW-0808">Transferase</keyword>
<comment type="caution">
    <text evidence="14">The sequence shown here is derived from an EMBL/GenBank/DDBJ whole genome shotgun (WGS) entry which is preliminary data.</text>
</comment>
<dbReference type="InterPro" id="IPR005839">
    <property type="entry name" value="Methylthiotransferase"/>
</dbReference>
<evidence type="ECO:0000256" key="7">
    <source>
        <dbReference type="ARBA" id="ARBA00022723"/>
    </source>
</evidence>
<feature type="domain" description="MTTase N-terminal" evidence="12">
    <location>
        <begin position="2"/>
        <end position="114"/>
    </location>
</feature>
<dbReference type="InterPro" id="IPR023404">
    <property type="entry name" value="rSAM_horseshoe"/>
</dbReference>
<dbReference type="InterPro" id="IPR007197">
    <property type="entry name" value="rSAM"/>
</dbReference>
<evidence type="ECO:0000256" key="1">
    <source>
        <dbReference type="ARBA" id="ARBA00001966"/>
    </source>
</evidence>
<comment type="catalytic activity">
    <reaction evidence="11">
        <text>N(6)-L-threonylcarbamoyladenosine(37) in tRNA + (sulfur carrier)-SH + AH2 + 2 S-adenosyl-L-methionine = 2-methylsulfanyl-N(6)-L-threonylcarbamoyladenosine(37) in tRNA + (sulfur carrier)-H + 5'-deoxyadenosine + L-methionine + A + S-adenosyl-L-homocysteine + 2 H(+)</text>
        <dbReference type="Rhea" id="RHEA:37075"/>
        <dbReference type="Rhea" id="RHEA-COMP:10163"/>
        <dbReference type="Rhea" id="RHEA-COMP:11092"/>
        <dbReference type="Rhea" id="RHEA-COMP:14737"/>
        <dbReference type="Rhea" id="RHEA-COMP:14739"/>
        <dbReference type="ChEBI" id="CHEBI:13193"/>
        <dbReference type="ChEBI" id="CHEBI:15378"/>
        <dbReference type="ChEBI" id="CHEBI:17319"/>
        <dbReference type="ChEBI" id="CHEBI:17499"/>
        <dbReference type="ChEBI" id="CHEBI:29917"/>
        <dbReference type="ChEBI" id="CHEBI:57844"/>
        <dbReference type="ChEBI" id="CHEBI:57856"/>
        <dbReference type="ChEBI" id="CHEBI:59789"/>
        <dbReference type="ChEBI" id="CHEBI:64428"/>
        <dbReference type="ChEBI" id="CHEBI:74418"/>
        <dbReference type="ChEBI" id="CHEBI:74420"/>
        <dbReference type="EC" id="2.8.4.5"/>
    </reaction>
</comment>
<comment type="cofactor">
    <cofactor evidence="1">
        <name>[4Fe-4S] cluster</name>
        <dbReference type="ChEBI" id="CHEBI:49883"/>
    </cofactor>
</comment>
<dbReference type="InterPro" id="IPR058240">
    <property type="entry name" value="rSAM_sf"/>
</dbReference>
<dbReference type="SMART" id="SM00729">
    <property type="entry name" value="Elp3"/>
    <property type="match status" value="1"/>
</dbReference>
<dbReference type="Pfam" id="PF00919">
    <property type="entry name" value="UPF0004"/>
    <property type="match status" value="1"/>
</dbReference>
<dbReference type="PROSITE" id="PS51918">
    <property type="entry name" value="RADICAL_SAM"/>
    <property type="match status" value="1"/>
</dbReference>
<dbReference type="Pfam" id="PF04055">
    <property type="entry name" value="Radical_SAM"/>
    <property type="match status" value="1"/>
</dbReference>
<organism evidence="14 15">
    <name type="scientific">Oceanobacillus longus</name>
    <dbReference type="NCBI Taxonomy" id="930120"/>
    <lineage>
        <taxon>Bacteria</taxon>
        <taxon>Bacillati</taxon>
        <taxon>Bacillota</taxon>
        <taxon>Bacilli</taxon>
        <taxon>Bacillales</taxon>
        <taxon>Bacillaceae</taxon>
        <taxon>Oceanobacillus</taxon>
    </lineage>
</organism>
<feature type="domain" description="Radical SAM core" evidence="13">
    <location>
        <begin position="139"/>
        <end position="368"/>
    </location>
</feature>
<evidence type="ECO:0000256" key="8">
    <source>
        <dbReference type="ARBA" id="ARBA00023004"/>
    </source>
</evidence>
<dbReference type="InterPro" id="IPR038135">
    <property type="entry name" value="Methylthiotransferase_N_sf"/>
</dbReference>
<keyword evidence="6" id="KW-0949">S-adenosyl-L-methionine</keyword>
<protein>
    <recommendedName>
        <fullName evidence="3">tRNA (N(6)-L-threonylcarbamoyladenosine(37)-C(2))-methylthiotransferase</fullName>
        <ecNumber evidence="3">2.8.4.5</ecNumber>
    </recommendedName>
    <alternativeName>
        <fullName evidence="10">tRNA-t(6)A37 methylthiotransferase</fullName>
    </alternativeName>
</protein>
<dbReference type="PANTHER" id="PTHR11918">
    <property type="entry name" value="RADICAL SAM PROTEINS"/>
    <property type="match status" value="1"/>
</dbReference>
<dbReference type="Gene3D" id="3.80.30.20">
    <property type="entry name" value="tm_1862 like domain"/>
    <property type="match status" value="1"/>
</dbReference>
<keyword evidence="7" id="KW-0479">Metal-binding</keyword>
<reference evidence="15" key="1">
    <citation type="journal article" date="2019" name="Int. J. Syst. Evol. Microbiol.">
        <title>The Global Catalogue of Microorganisms (GCM) 10K type strain sequencing project: providing services to taxonomists for standard genome sequencing and annotation.</title>
        <authorList>
            <consortium name="The Broad Institute Genomics Platform"/>
            <consortium name="The Broad Institute Genome Sequencing Center for Infectious Disease"/>
            <person name="Wu L."/>
            <person name="Ma J."/>
        </authorList>
    </citation>
    <scope>NUCLEOTIDE SEQUENCE [LARGE SCALE GENOMIC DNA]</scope>
    <source>
        <strain evidence="15">IBRC-M 10703</strain>
    </source>
</reference>
<sequence length="449" mass="51245">MPSVAFHTLGCKVNHYETEGIWRMFMDEGYERVEFDHNSDVYVINTCTVTNSGDKKSRQVIRRAIRKNPDAVICVTGCYAQTSPGEIMEIPGVDVVVGTQDRKNIFTYIEEHQKTKEPINGVSNIMKNRVFEEMDVPVFTDRTRASLKIQEGCNNFCTFCIIPWSRGLLRSRDPENVIEQAQKLVEAGYKELVLTGIHTAGYGEDLKDYNFAMLLRELEKVEGLERIRISSIEASQITDEVIDVLDQSKKIVRHLHIPLQAGSDTVLARMRRKYSTSFYKEKVNKIRQALPGLAITSDVIVGFPGESEEEFMETYNFIKEIGYSELHVFPFSRRTGTPAARMENQVAAEIKDERVQRLIALSDQLAKEYASQYENEVLEIIPEERIVDESHPELLVGYSDNYMKVQFEGTPDMIGKIVRVKITKSGYPYNSGTFVRIMDNATHSGEKVY</sequence>
<dbReference type="EC" id="2.8.4.5" evidence="3"/>
<evidence type="ECO:0000256" key="5">
    <source>
        <dbReference type="ARBA" id="ARBA00022679"/>
    </source>
</evidence>
<evidence type="ECO:0000256" key="6">
    <source>
        <dbReference type="ARBA" id="ARBA00022691"/>
    </source>
</evidence>